<evidence type="ECO:0008006" key="3">
    <source>
        <dbReference type="Google" id="ProtNLM"/>
    </source>
</evidence>
<name>A0ABZ0Z2W9_9CAUD</name>
<sequence length="314" mass="36495">MSKNAIKGSESIYGCDAEFYSKHIIDSLHNKLNINATCLGSTGKKKDTDMSGDIDIAIEMEFTTENVERIKSYLEDEYGKDVQIYISYGFKIVSFGLKYNTLVKDETEKEKYAQVDLMFSNDLAYSKFMYHSPNYKNNESKFKGLYRTNLLIFIAGRTPHGVKDVYDEEGNLMDFWKYSLTYDRGLVLTHKTHRGKKKRLKNPVTVKEDTELILKDPEKIVKFILGPDATIADTNSFESLSEYMFSDKYPYKDIIPDILNDYFSDERQQPMINEIMTHFIKIIRSDRDKFAVFCNVIPCDNEISNITEFNYDNI</sequence>
<proteinExistence type="predicted"/>
<reference evidence="1 2" key="1">
    <citation type="submission" date="2023-11" db="EMBL/GenBank/DDBJ databases">
        <authorList>
            <person name="Cook R."/>
            <person name="Crisci M."/>
            <person name="Pye H."/>
            <person name="Adriaenssens E."/>
            <person name="Santini J."/>
        </authorList>
    </citation>
    <scope>NUCLEOTIDE SEQUENCE [LARGE SCALE GENOMIC DNA]</scope>
    <source>
        <strain evidence="1">Lak_Megaphage_RVC_JS4_GC31</strain>
    </source>
</reference>
<organism evidence="1 2">
    <name type="scientific">phage Lak_Megaphage_RVC_JS4_GC31</name>
    <dbReference type="NCBI Taxonomy" id="3109228"/>
    <lineage>
        <taxon>Viruses</taxon>
        <taxon>Duplodnaviria</taxon>
        <taxon>Heunggongvirae</taxon>
        <taxon>Uroviricota</taxon>
        <taxon>Caudoviricetes</taxon>
        <taxon>Caudoviricetes code 15 clade</taxon>
    </lineage>
</organism>
<evidence type="ECO:0000313" key="2">
    <source>
        <dbReference type="Proteomes" id="UP001349343"/>
    </source>
</evidence>
<dbReference type="EMBL" id="OR769222">
    <property type="protein sequence ID" value="WQJ53021.1"/>
    <property type="molecule type" value="Genomic_DNA"/>
</dbReference>
<protein>
    <recommendedName>
        <fullName evidence="3">Polymerase nucleotidyl transferase domain-containing protein</fullName>
    </recommendedName>
</protein>
<dbReference type="Proteomes" id="UP001349343">
    <property type="component" value="Segment"/>
</dbReference>
<accession>A0ABZ0Z2W9</accession>
<evidence type="ECO:0000313" key="1">
    <source>
        <dbReference type="EMBL" id="WQJ53021.1"/>
    </source>
</evidence>
<keyword evidence="2" id="KW-1185">Reference proteome</keyword>